<keyword evidence="3" id="KW-1185">Reference proteome</keyword>
<accession>A0ABQ1KAS0</accession>
<dbReference type="EMBL" id="BMFC01000001">
    <property type="protein sequence ID" value="GGB94025.1"/>
    <property type="molecule type" value="Genomic_DNA"/>
</dbReference>
<organism evidence="2 3">
    <name type="scientific">Marivita lacus</name>
    <dbReference type="NCBI Taxonomy" id="1323742"/>
    <lineage>
        <taxon>Bacteria</taxon>
        <taxon>Pseudomonadati</taxon>
        <taxon>Pseudomonadota</taxon>
        <taxon>Alphaproteobacteria</taxon>
        <taxon>Rhodobacterales</taxon>
        <taxon>Roseobacteraceae</taxon>
        <taxon>Marivita</taxon>
    </lineage>
</organism>
<evidence type="ECO:0000256" key="1">
    <source>
        <dbReference type="SAM" id="MobiDB-lite"/>
    </source>
</evidence>
<dbReference type="RefSeq" id="WP_188480676.1">
    <property type="nucleotide sequence ID" value="NZ_BMFC01000001.1"/>
</dbReference>
<protein>
    <submittedName>
        <fullName evidence="2">Uncharacterized protein</fullName>
    </submittedName>
</protein>
<name>A0ABQ1KAS0_9RHOB</name>
<evidence type="ECO:0000313" key="3">
    <source>
        <dbReference type="Proteomes" id="UP000645462"/>
    </source>
</evidence>
<proteinExistence type="predicted"/>
<comment type="caution">
    <text evidence="2">The sequence shown here is derived from an EMBL/GenBank/DDBJ whole genome shotgun (WGS) entry which is preliminary data.</text>
</comment>
<dbReference type="Proteomes" id="UP000645462">
    <property type="component" value="Unassembled WGS sequence"/>
</dbReference>
<feature type="compositionally biased region" description="Polar residues" evidence="1">
    <location>
        <begin position="518"/>
        <end position="529"/>
    </location>
</feature>
<evidence type="ECO:0000313" key="2">
    <source>
        <dbReference type="EMBL" id="GGB94025.1"/>
    </source>
</evidence>
<feature type="region of interest" description="Disordered" evidence="1">
    <location>
        <begin position="507"/>
        <end position="535"/>
    </location>
</feature>
<gene>
    <name evidence="2" type="ORF">GCM10011363_08310</name>
</gene>
<reference evidence="3" key="1">
    <citation type="journal article" date="2019" name="Int. J. Syst. Evol. Microbiol.">
        <title>The Global Catalogue of Microorganisms (GCM) 10K type strain sequencing project: providing services to taxonomists for standard genome sequencing and annotation.</title>
        <authorList>
            <consortium name="The Broad Institute Genomics Platform"/>
            <consortium name="The Broad Institute Genome Sequencing Center for Infectious Disease"/>
            <person name="Wu L."/>
            <person name="Ma J."/>
        </authorList>
    </citation>
    <scope>NUCLEOTIDE SEQUENCE [LARGE SCALE GENOMIC DNA]</scope>
    <source>
        <strain evidence="3">CGMCC 1.12478</strain>
    </source>
</reference>
<sequence>MHEVFRAIILGICLVLPQAAFANIGIVRAGEHGDFTRLTIATELDIIEIRSEPLSTGKFGLSFSPGLADLDTSRLFDRINTDRINAVIATRTGLEIELNCDCEVRVKRETPRLVVIDIRDRPRSEASLLPVLPIETGTFPSSPALRQIESDLFALDFSVVERLGKMIASQIDQTAHISGFSQLATPSFRDWSSADAALTVTLLPEGRAISGKRCALSDAVWSQISDPSDVPIEEGFDDSAALQTALIVRYLSEGQIEEARMAAKIGHGSQVQLREISEFESMLSGSADPGMLRFGDCNPLDDVFIAAMRHEVDVPKDIKIELLNNFSALPIGLQIVVYPRLNWLVEASSEALFPELSRHLEAELAMAERAPIENMANSREQDPDSLAALSIELRGTDQEKDSWFASFASYLEHARYFDALNSLDDRLPLTEAEHAEAVTELVNHLILNADTVTFVQIALNTLPGLTPSPSQTALAGVAERLVREGFIDEANIINQLMVPGGGAVLGRATDPDVDRSQANESATAPSVFQDSPALPSTDDWTVALARERAESAQTLREALAETLSR</sequence>